<feature type="region of interest" description="Disordered" evidence="1">
    <location>
        <begin position="71"/>
        <end position="184"/>
    </location>
</feature>
<feature type="region of interest" description="Disordered" evidence="1">
    <location>
        <begin position="348"/>
        <end position="369"/>
    </location>
</feature>
<evidence type="ECO:0000313" key="2">
    <source>
        <dbReference type="EMBL" id="PJF17871.1"/>
    </source>
</evidence>
<feature type="compositionally biased region" description="Low complexity" evidence="1">
    <location>
        <begin position="119"/>
        <end position="140"/>
    </location>
</feature>
<evidence type="ECO:0000256" key="1">
    <source>
        <dbReference type="SAM" id="MobiDB-lite"/>
    </source>
</evidence>
<organism evidence="2 3">
    <name type="scientific">Paramicrosporidium saccamoebae</name>
    <dbReference type="NCBI Taxonomy" id="1246581"/>
    <lineage>
        <taxon>Eukaryota</taxon>
        <taxon>Fungi</taxon>
        <taxon>Fungi incertae sedis</taxon>
        <taxon>Cryptomycota</taxon>
        <taxon>Cryptomycota incertae sedis</taxon>
        <taxon>Paramicrosporidium</taxon>
    </lineage>
</organism>
<feature type="region of interest" description="Disordered" evidence="1">
    <location>
        <begin position="1"/>
        <end position="27"/>
    </location>
</feature>
<dbReference type="Proteomes" id="UP000240830">
    <property type="component" value="Unassembled WGS sequence"/>
</dbReference>
<feature type="compositionally biased region" description="Polar residues" evidence="1">
    <location>
        <begin position="349"/>
        <end position="358"/>
    </location>
</feature>
<dbReference type="EMBL" id="MTSL01000151">
    <property type="protein sequence ID" value="PJF17871.1"/>
    <property type="molecule type" value="Genomic_DNA"/>
</dbReference>
<feature type="compositionally biased region" description="Polar residues" evidence="1">
    <location>
        <begin position="16"/>
        <end position="27"/>
    </location>
</feature>
<keyword evidence="3" id="KW-1185">Reference proteome</keyword>
<accession>A0A2H9TJD5</accession>
<feature type="compositionally biased region" description="Basic and acidic residues" evidence="1">
    <location>
        <begin position="90"/>
        <end position="100"/>
    </location>
</feature>
<protein>
    <submittedName>
        <fullName evidence="2">Uncharacterized protein</fullName>
    </submittedName>
</protein>
<dbReference type="AlphaFoldDB" id="A0A2H9TJD5"/>
<evidence type="ECO:0000313" key="3">
    <source>
        <dbReference type="Proteomes" id="UP000240830"/>
    </source>
</evidence>
<name>A0A2H9TJD5_9FUNG</name>
<proteinExistence type="predicted"/>
<gene>
    <name evidence="2" type="ORF">PSACC_02303</name>
</gene>
<reference evidence="2 3" key="1">
    <citation type="submission" date="2016-10" db="EMBL/GenBank/DDBJ databases">
        <title>The genome of Paramicrosporidium saccamoebae is the missing link in understanding Cryptomycota and Microsporidia evolution.</title>
        <authorList>
            <person name="Quandt C.A."/>
            <person name="Beaudet D."/>
            <person name="Corsaro D."/>
            <person name="Michel R."/>
            <person name="Corradi N."/>
            <person name="James T."/>
        </authorList>
    </citation>
    <scope>NUCLEOTIDE SEQUENCE [LARGE SCALE GENOMIC DNA]</scope>
    <source>
        <strain evidence="2 3">KSL3</strain>
    </source>
</reference>
<comment type="caution">
    <text evidence="2">The sequence shown here is derived from an EMBL/GenBank/DDBJ whole genome shotgun (WGS) entry which is preliminary data.</text>
</comment>
<sequence length="398" mass="43909">MSGVRERVQSGVVATRTPNRTKQSVKTSKFEFDAPQFEDFCHPRYAGQRRLLEEAVLPAEQRTEWMVDEIEEEEEETRAMETSGDSGDEWFQRPHLEHEPTSPFSPVGALISPERDTPRSTTATTPRSTPRPISKSTPRSVQQDSLMSPRSFRSPTPVRGLGLRSKPQRVIPGNSGGSSLASAASPQLSSPMVMEFSQIASLVKSPTTRWQVTMADPRSSSSIERSVIPSLSDTSLPTITGWSSIPETPPVLASALFDADMAALGKRSLPKDSPMVRKELPIPLIKRIGLASRAMRVPAPEPPGVDSLTIEPIAAPPRRSSITVTKKRSPVIKRLRVDARFCPAPSVLKSKTGSRNTSPLKTVVPPKKEKPVKLDDLKKLLAEHNQKLRPQMNITRRR</sequence>
<feature type="compositionally biased region" description="Polar residues" evidence="1">
    <location>
        <begin position="141"/>
        <end position="154"/>
    </location>
</feature>